<keyword evidence="4" id="KW-0547">Nucleotide-binding</keyword>
<evidence type="ECO:0000313" key="10">
    <source>
        <dbReference type="EMBL" id="KAK2167498.1"/>
    </source>
</evidence>
<dbReference type="SUPFAM" id="SSF54919">
    <property type="entry name" value="Nucleoside diphosphate kinase, NDK"/>
    <property type="match status" value="1"/>
</dbReference>
<reference evidence="10" key="1">
    <citation type="journal article" date="2023" name="Mol. Biol. Evol.">
        <title>Third-Generation Sequencing Reveals the Adaptive Role of the Epigenome in Three Deep-Sea Polychaetes.</title>
        <authorList>
            <person name="Perez M."/>
            <person name="Aroh O."/>
            <person name="Sun Y."/>
            <person name="Lan Y."/>
            <person name="Juniper S.K."/>
            <person name="Young C.R."/>
            <person name="Angers B."/>
            <person name="Qian P.Y."/>
        </authorList>
    </citation>
    <scope>NUCLEOTIDE SEQUENCE</scope>
    <source>
        <strain evidence="10">P08H-3</strain>
    </source>
</reference>
<dbReference type="AlphaFoldDB" id="A0AAD9NG94"/>
<evidence type="ECO:0000256" key="2">
    <source>
        <dbReference type="ARBA" id="ARBA00022679"/>
    </source>
</evidence>
<protein>
    <recommendedName>
        <fullName evidence="9">Nucleoside diphosphate kinase-like domain-containing protein</fullName>
    </recommendedName>
</protein>
<dbReference type="Pfam" id="PF00334">
    <property type="entry name" value="NDK"/>
    <property type="match status" value="1"/>
</dbReference>
<dbReference type="Proteomes" id="UP001208570">
    <property type="component" value="Unassembled WGS sequence"/>
</dbReference>
<keyword evidence="3" id="KW-0479">Metal-binding</keyword>
<evidence type="ECO:0000256" key="5">
    <source>
        <dbReference type="ARBA" id="ARBA00022777"/>
    </source>
</evidence>
<evidence type="ECO:0000256" key="7">
    <source>
        <dbReference type="ARBA" id="ARBA00022842"/>
    </source>
</evidence>
<dbReference type="InterPro" id="IPR037994">
    <property type="entry name" value="NDPk6"/>
</dbReference>
<dbReference type="PANTHER" id="PTHR46956">
    <property type="entry name" value="NUCLEOSIDE DIPHOSPHATE KINASE 6"/>
    <property type="match status" value="1"/>
</dbReference>
<comment type="caution">
    <text evidence="10">The sequence shown here is derived from an EMBL/GenBank/DDBJ whole genome shotgun (WGS) entry which is preliminary data.</text>
</comment>
<evidence type="ECO:0000256" key="4">
    <source>
        <dbReference type="ARBA" id="ARBA00022741"/>
    </source>
</evidence>
<dbReference type="PROSITE" id="PS00469">
    <property type="entry name" value="NDPK"/>
    <property type="match status" value="1"/>
</dbReference>
<dbReference type="PROSITE" id="PS51374">
    <property type="entry name" value="NDPK_LIKE"/>
    <property type="match status" value="1"/>
</dbReference>
<dbReference type="GO" id="GO:0005524">
    <property type="term" value="F:ATP binding"/>
    <property type="evidence" value="ECO:0007669"/>
    <property type="project" value="UniProtKB-KW"/>
</dbReference>
<keyword evidence="7" id="KW-0460">Magnesium</keyword>
<organism evidence="10 11">
    <name type="scientific">Paralvinella palmiformis</name>
    <dbReference type="NCBI Taxonomy" id="53620"/>
    <lineage>
        <taxon>Eukaryota</taxon>
        <taxon>Metazoa</taxon>
        <taxon>Spiralia</taxon>
        <taxon>Lophotrochozoa</taxon>
        <taxon>Annelida</taxon>
        <taxon>Polychaeta</taxon>
        <taxon>Sedentaria</taxon>
        <taxon>Canalipalpata</taxon>
        <taxon>Terebellida</taxon>
        <taxon>Terebelliformia</taxon>
        <taxon>Alvinellidae</taxon>
        <taxon>Paralvinella</taxon>
    </lineage>
</organism>
<evidence type="ECO:0000256" key="6">
    <source>
        <dbReference type="ARBA" id="ARBA00022840"/>
    </source>
</evidence>
<keyword evidence="6" id="KW-0067">ATP-binding</keyword>
<dbReference type="Gene3D" id="3.30.70.141">
    <property type="entry name" value="Nucleoside diphosphate kinase-like domain"/>
    <property type="match status" value="1"/>
</dbReference>
<dbReference type="GO" id="GO:0046872">
    <property type="term" value="F:metal ion binding"/>
    <property type="evidence" value="ECO:0007669"/>
    <property type="project" value="UniProtKB-KW"/>
</dbReference>
<evidence type="ECO:0000259" key="9">
    <source>
        <dbReference type="Pfam" id="PF00334"/>
    </source>
</evidence>
<evidence type="ECO:0000256" key="1">
    <source>
        <dbReference type="ARBA" id="ARBA00001946"/>
    </source>
</evidence>
<evidence type="ECO:0000256" key="3">
    <source>
        <dbReference type="ARBA" id="ARBA00022723"/>
    </source>
</evidence>
<sequence>MGPTKVYRTVYENPASIRGMFGLTDTRNCTHGSDSEETAKREIGFFFPEFTTKEWQQVIKTEDHYPTDRNHVD</sequence>
<gene>
    <name evidence="10" type="ORF">LSH36_27g09084</name>
</gene>
<feature type="domain" description="Nucleoside diphosphate kinase-like" evidence="9">
    <location>
        <begin position="1"/>
        <end position="49"/>
    </location>
</feature>
<comment type="cofactor">
    <cofactor evidence="1">
        <name>Mg(2+)</name>
        <dbReference type="ChEBI" id="CHEBI:18420"/>
    </cofactor>
</comment>
<comment type="similarity">
    <text evidence="8">Belongs to the NDK family.</text>
</comment>
<evidence type="ECO:0000256" key="8">
    <source>
        <dbReference type="PROSITE-ProRule" id="PRU00706"/>
    </source>
</evidence>
<keyword evidence="11" id="KW-1185">Reference proteome</keyword>
<name>A0AAD9NG94_9ANNE</name>
<dbReference type="GO" id="GO:0004550">
    <property type="term" value="F:nucleoside diphosphate kinase activity"/>
    <property type="evidence" value="ECO:0007669"/>
    <property type="project" value="InterPro"/>
</dbReference>
<keyword evidence="5" id="KW-0418">Kinase</keyword>
<dbReference type="InterPro" id="IPR023005">
    <property type="entry name" value="Nucleoside_diP_kinase_AS"/>
</dbReference>
<evidence type="ECO:0000313" key="11">
    <source>
        <dbReference type="Proteomes" id="UP001208570"/>
    </source>
</evidence>
<dbReference type="EMBL" id="JAODUP010000027">
    <property type="protein sequence ID" value="KAK2167498.1"/>
    <property type="molecule type" value="Genomic_DNA"/>
</dbReference>
<comment type="caution">
    <text evidence="8">Lacks conserved residue(s) required for the propagation of feature annotation.</text>
</comment>
<dbReference type="PANTHER" id="PTHR46956:SF1">
    <property type="entry name" value="NUCLEOSIDE DIPHOSPHATE KINASE 6"/>
    <property type="match status" value="1"/>
</dbReference>
<dbReference type="InterPro" id="IPR034907">
    <property type="entry name" value="NDK-like_dom"/>
</dbReference>
<keyword evidence="2" id="KW-0808">Transferase</keyword>
<dbReference type="InterPro" id="IPR036850">
    <property type="entry name" value="NDK-like_dom_sf"/>
</dbReference>
<accession>A0AAD9NG94</accession>
<proteinExistence type="inferred from homology"/>